<reference evidence="1" key="1">
    <citation type="submission" date="2021-01" db="EMBL/GenBank/DDBJ databases">
        <authorList>
            <person name="Zhong Y.L."/>
        </authorList>
    </citation>
    <scope>NUCLEOTIDE SEQUENCE</scope>
    <source>
        <strain evidence="1">KCTC 23302</strain>
    </source>
</reference>
<comment type="caution">
    <text evidence="1">The sequence shown here is derived from an EMBL/GenBank/DDBJ whole genome shotgun (WGS) entry which is preliminary data.</text>
</comment>
<dbReference type="PIRSF" id="PIRSF022704">
    <property type="entry name" value="UCP022704"/>
    <property type="match status" value="1"/>
</dbReference>
<dbReference type="GO" id="GO:0004553">
    <property type="term" value="F:hydrolase activity, hydrolyzing O-glycosyl compounds"/>
    <property type="evidence" value="ECO:0007669"/>
    <property type="project" value="UniProtKB-ARBA"/>
</dbReference>
<gene>
    <name evidence="1" type="ORF">JJQ60_01505</name>
</gene>
<sequence length="196" mass="22890">MMKKMQWFNEPDTWKIINDSSLSMYVTPNTDFWRKTHYGFTVDDGPFYYSNVGGEFELNVKITGSYKTRFDQMGVMIRVNEKIWIKTGVEYVNQKINLSAVVTHQNSDWSMVELNQKPVSVWLKITRRLDAVEIKYSLDNADFTLMMLAYFPDNIPVMVGLTAASPDGNGFDALFEDYTIKHLPDKRRSEWLKQNK</sequence>
<dbReference type="SUPFAM" id="SSF49899">
    <property type="entry name" value="Concanavalin A-like lectins/glucanases"/>
    <property type="match status" value="1"/>
</dbReference>
<dbReference type="EMBL" id="JAERQJ010000001">
    <property type="protein sequence ID" value="MBL0682181.1"/>
    <property type="molecule type" value="Genomic_DNA"/>
</dbReference>
<dbReference type="Gene3D" id="2.60.120.200">
    <property type="match status" value="1"/>
</dbReference>
<dbReference type="InterPro" id="IPR013320">
    <property type="entry name" value="ConA-like_dom_sf"/>
</dbReference>
<proteinExistence type="predicted"/>
<protein>
    <submittedName>
        <fullName evidence="1">DUF1349 domain-containing protein</fullName>
    </submittedName>
</protein>
<dbReference type="InterPro" id="IPR015987">
    <property type="entry name" value="UCP022704"/>
</dbReference>
<dbReference type="Proteomes" id="UP000651057">
    <property type="component" value="Unassembled WGS sequence"/>
</dbReference>
<accession>A0A937DA09</accession>
<organism evidence="1 2">
    <name type="scientific">Aquimarina mytili</name>
    <dbReference type="NCBI Taxonomy" id="874423"/>
    <lineage>
        <taxon>Bacteria</taxon>
        <taxon>Pseudomonadati</taxon>
        <taxon>Bacteroidota</taxon>
        <taxon>Flavobacteriia</taxon>
        <taxon>Flavobacteriales</taxon>
        <taxon>Flavobacteriaceae</taxon>
        <taxon>Aquimarina</taxon>
    </lineage>
</organism>
<keyword evidence="2" id="KW-1185">Reference proteome</keyword>
<dbReference type="Pfam" id="PF07081">
    <property type="entry name" value="DUF1349"/>
    <property type="match status" value="1"/>
</dbReference>
<dbReference type="AlphaFoldDB" id="A0A937DA09"/>
<name>A0A937DA09_9FLAO</name>
<dbReference type="PANTHER" id="PTHR35332">
    <property type="entry name" value="REGULATION OF ENOLASE PROTEIN 1"/>
    <property type="match status" value="1"/>
</dbReference>
<evidence type="ECO:0000313" key="1">
    <source>
        <dbReference type="EMBL" id="MBL0682181.1"/>
    </source>
</evidence>
<dbReference type="PANTHER" id="PTHR35332:SF2">
    <property type="entry name" value="REGULATION OF ENOLASE PROTEIN 1"/>
    <property type="match status" value="1"/>
</dbReference>
<dbReference type="InterPro" id="IPR009784">
    <property type="entry name" value="DUF1349"/>
</dbReference>
<evidence type="ECO:0000313" key="2">
    <source>
        <dbReference type="Proteomes" id="UP000651057"/>
    </source>
</evidence>
<dbReference type="GO" id="GO:0005975">
    <property type="term" value="P:carbohydrate metabolic process"/>
    <property type="evidence" value="ECO:0007669"/>
    <property type="project" value="UniProtKB-ARBA"/>
</dbReference>